<feature type="region of interest" description="Disordered" evidence="1">
    <location>
        <begin position="1"/>
        <end position="20"/>
    </location>
</feature>
<dbReference type="SUPFAM" id="SSF52833">
    <property type="entry name" value="Thioredoxin-like"/>
    <property type="match status" value="1"/>
</dbReference>
<dbReference type="InterPro" id="IPR036249">
    <property type="entry name" value="Thioredoxin-like_sf"/>
</dbReference>
<dbReference type="EMBL" id="QNVH01000066">
    <property type="protein sequence ID" value="TDA37552.1"/>
    <property type="molecule type" value="Genomic_DNA"/>
</dbReference>
<evidence type="ECO:0000313" key="3">
    <source>
        <dbReference type="Proteomes" id="UP000315399"/>
    </source>
</evidence>
<dbReference type="Gene3D" id="3.40.30.10">
    <property type="entry name" value="Glutaredoxin"/>
    <property type="match status" value="1"/>
</dbReference>
<dbReference type="Proteomes" id="UP000315399">
    <property type="component" value="Unassembled WGS sequence"/>
</dbReference>
<sequence>MSGREQEVFGSTQKEKADKKAKIRLYKSSSCTRCPIAKFILQRVLSSKGLSYSELVEEKDVDKDRDAMAELLMYNAINTPLVLIGEKILREEEALRRNL</sequence>
<accession>A0A523B9K4</accession>
<comment type="caution">
    <text evidence="2">The sequence shown here is derived from an EMBL/GenBank/DDBJ whole genome shotgun (WGS) entry which is preliminary data.</text>
</comment>
<evidence type="ECO:0000256" key="1">
    <source>
        <dbReference type="SAM" id="MobiDB-lite"/>
    </source>
</evidence>
<organism evidence="2 3">
    <name type="scientific">Thermoproteota archaeon</name>
    <dbReference type="NCBI Taxonomy" id="2056631"/>
    <lineage>
        <taxon>Archaea</taxon>
        <taxon>Thermoproteota</taxon>
    </lineage>
</organism>
<gene>
    <name evidence="2" type="ORF">DSO08_05530</name>
</gene>
<evidence type="ECO:0000313" key="2">
    <source>
        <dbReference type="EMBL" id="TDA37552.1"/>
    </source>
</evidence>
<reference evidence="2 3" key="1">
    <citation type="journal article" date="2019" name="Nat. Microbiol.">
        <title>Expanding anaerobic alkane metabolism in the domain of Archaea.</title>
        <authorList>
            <person name="Wang Y."/>
            <person name="Wegener G."/>
            <person name="Hou J."/>
            <person name="Wang F."/>
            <person name="Xiao X."/>
        </authorList>
    </citation>
    <scope>NUCLEOTIDE SEQUENCE [LARGE SCALE GENOMIC DNA]</scope>
    <source>
        <strain evidence="2">WYZ-LMO10</strain>
    </source>
</reference>
<evidence type="ECO:0008006" key="4">
    <source>
        <dbReference type="Google" id="ProtNLM"/>
    </source>
</evidence>
<dbReference type="AlphaFoldDB" id="A0A523B9K4"/>
<proteinExistence type="predicted"/>
<protein>
    <recommendedName>
        <fullName evidence="4">Glutaredoxin domain-containing protein</fullName>
    </recommendedName>
</protein>
<name>A0A523B9K4_9CREN</name>